<dbReference type="Pfam" id="PF00250">
    <property type="entry name" value="Forkhead"/>
    <property type="match status" value="1"/>
</dbReference>
<feature type="region of interest" description="Disordered" evidence="3">
    <location>
        <begin position="1"/>
        <end position="82"/>
    </location>
</feature>
<dbReference type="Proteomes" id="UP000007431">
    <property type="component" value="Unassembled WGS sequence"/>
</dbReference>
<reference evidence="5 6" key="1">
    <citation type="journal article" date="2010" name="Nat. Biotechnol.">
        <title>Genome sequence of the model mushroom Schizophyllum commune.</title>
        <authorList>
            <person name="Ohm R.A."/>
            <person name="de Jong J.F."/>
            <person name="Lugones L.G."/>
            <person name="Aerts A."/>
            <person name="Kothe E."/>
            <person name="Stajich J.E."/>
            <person name="de Vries R.P."/>
            <person name="Record E."/>
            <person name="Levasseur A."/>
            <person name="Baker S.E."/>
            <person name="Bartholomew K.A."/>
            <person name="Coutinho P.M."/>
            <person name="Erdmann S."/>
            <person name="Fowler T.J."/>
            <person name="Gathman A.C."/>
            <person name="Lombard V."/>
            <person name="Henrissat B."/>
            <person name="Knabe N."/>
            <person name="Kuees U."/>
            <person name="Lilly W.W."/>
            <person name="Lindquist E."/>
            <person name="Lucas S."/>
            <person name="Magnuson J.K."/>
            <person name="Piumi F."/>
            <person name="Raudaskoski M."/>
            <person name="Salamov A."/>
            <person name="Schmutz J."/>
            <person name="Schwarze F.W.M.R."/>
            <person name="vanKuyk P.A."/>
            <person name="Horton J.S."/>
            <person name="Grigoriev I.V."/>
            <person name="Woesten H.A.B."/>
        </authorList>
    </citation>
    <scope>NUCLEOTIDE SEQUENCE [LARGE SCALE GENOMIC DNA]</scope>
    <source>
        <strain evidence="6">H4-8 / FGSC 9210</strain>
    </source>
</reference>
<dbReference type="GO" id="GO:0000978">
    <property type="term" value="F:RNA polymerase II cis-regulatory region sequence-specific DNA binding"/>
    <property type="evidence" value="ECO:0007669"/>
    <property type="project" value="TreeGrafter"/>
</dbReference>
<proteinExistence type="predicted"/>
<feature type="compositionally biased region" description="Low complexity" evidence="3">
    <location>
        <begin position="7"/>
        <end position="22"/>
    </location>
</feature>
<dbReference type="AlphaFoldDB" id="D8QJZ4"/>
<gene>
    <name evidence="5" type="ORF">SCHCODRAFT_238398</name>
</gene>
<dbReference type="VEuPathDB" id="FungiDB:SCHCODRAFT_01183987"/>
<evidence type="ECO:0000256" key="3">
    <source>
        <dbReference type="SAM" id="MobiDB-lite"/>
    </source>
</evidence>
<dbReference type="InterPro" id="IPR036390">
    <property type="entry name" value="WH_DNA-bd_sf"/>
</dbReference>
<dbReference type="CDD" id="cd00059">
    <property type="entry name" value="FH_FOX"/>
    <property type="match status" value="1"/>
</dbReference>
<organism evidence="6">
    <name type="scientific">Schizophyllum commune (strain H4-8 / FGSC 9210)</name>
    <name type="common">Split gill fungus</name>
    <dbReference type="NCBI Taxonomy" id="578458"/>
    <lineage>
        <taxon>Eukaryota</taxon>
        <taxon>Fungi</taxon>
        <taxon>Dikarya</taxon>
        <taxon>Basidiomycota</taxon>
        <taxon>Agaricomycotina</taxon>
        <taxon>Agaricomycetes</taxon>
        <taxon>Agaricomycetidae</taxon>
        <taxon>Agaricales</taxon>
        <taxon>Schizophyllaceae</taxon>
        <taxon>Schizophyllum</taxon>
    </lineage>
</organism>
<evidence type="ECO:0000313" key="5">
    <source>
        <dbReference type="EMBL" id="EFI91896.1"/>
    </source>
</evidence>
<dbReference type="EMBL" id="GL377315">
    <property type="protein sequence ID" value="EFI91896.1"/>
    <property type="molecule type" value="Genomic_DNA"/>
</dbReference>
<feature type="domain" description="Fork-head" evidence="4">
    <location>
        <begin position="84"/>
        <end position="161"/>
    </location>
</feature>
<name>D8QJZ4_SCHCM</name>
<dbReference type="PRINTS" id="PR00053">
    <property type="entry name" value="FORKHEAD"/>
</dbReference>
<evidence type="ECO:0000313" key="6">
    <source>
        <dbReference type="Proteomes" id="UP000007431"/>
    </source>
</evidence>
<dbReference type="GO" id="GO:0005634">
    <property type="term" value="C:nucleus"/>
    <property type="evidence" value="ECO:0007669"/>
    <property type="project" value="UniProtKB-SubCell"/>
</dbReference>
<sequence>MAGFNQSPSRTSSPSTTRHGSPGMTGRASPSMTGRASPSTNRRGSPALDANHQPYGRPLSGYSMHSGQPKIGLESLRDSPPGQKPLYQYSTLIYHAIKGSNSQRLTLEEIYRAIETRYSYFQTAPPEWKTSVLHHLSMNPVFEKVSWAGDKREFWTVNEEATNRPVAVRLAAADDDAYASMVQDQLASIADLAAAGVPRVPVLSVYDTIAT</sequence>
<dbReference type="PANTHER" id="PTHR11829">
    <property type="entry name" value="FORKHEAD BOX PROTEIN"/>
    <property type="match status" value="1"/>
</dbReference>
<dbReference type="GO" id="GO:0000981">
    <property type="term" value="F:DNA-binding transcription factor activity, RNA polymerase II-specific"/>
    <property type="evidence" value="ECO:0007669"/>
    <property type="project" value="TreeGrafter"/>
</dbReference>
<comment type="subcellular location">
    <subcellularLocation>
        <location evidence="2">Nucleus</location>
    </subcellularLocation>
</comment>
<dbReference type="Gene3D" id="1.10.10.10">
    <property type="entry name" value="Winged helix-like DNA-binding domain superfamily/Winged helix DNA-binding domain"/>
    <property type="match status" value="1"/>
</dbReference>
<dbReference type="InterPro" id="IPR001766">
    <property type="entry name" value="Fork_head_dom"/>
</dbReference>
<dbReference type="eggNOG" id="KOG2294">
    <property type="taxonomic scope" value="Eukaryota"/>
</dbReference>
<protein>
    <recommendedName>
        <fullName evidence="4">Fork-head domain-containing protein</fullName>
    </recommendedName>
</protein>
<keyword evidence="1 2" id="KW-0238">DNA-binding</keyword>
<dbReference type="InParanoid" id="D8QJZ4"/>
<keyword evidence="6" id="KW-1185">Reference proteome</keyword>
<dbReference type="OMA" id="IYQWISN"/>
<dbReference type="OrthoDB" id="5954824at2759"/>
<dbReference type="InterPro" id="IPR036388">
    <property type="entry name" value="WH-like_DNA-bd_sf"/>
</dbReference>
<dbReference type="InterPro" id="IPR050211">
    <property type="entry name" value="FOX_domain-containing"/>
</dbReference>
<dbReference type="PROSITE" id="PS50039">
    <property type="entry name" value="FORK_HEAD_3"/>
    <property type="match status" value="1"/>
</dbReference>
<feature type="compositionally biased region" description="Polar residues" evidence="3">
    <location>
        <begin position="28"/>
        <end position="43"/>
    </location>
</feature>
<dbReference type="KEGG" id="scm:SCHCO_01183987"/>
<evidence type="ECO:0000256" key="2">
    <source>
        <dbReference type="PROSITE-ProRule" id="PRU00089"/>
    </source>
</evidence>
<evidence type="ECO:0000256" key="1">
    <source>
        <dbReference type="ARBA" id="ARBA00023125"/>
    </source>
</evidence>
<evidence type="ECO:0000259" key="4">
    <source>
        <dbReference type="PROSITE" id="PS50039"/>
    </source>
</evidence>
<feature type="DNA-binding region" description="Fork-head" evidence="2">
    <location>
        <begin position="84"/>
        <end position="161"/>
    </location>
</feature>
<dbReference type="GeneID" id="9593493"/>
<keyword evidence="2" id="KW-0539">Nucleus</keyword>
<accession>D8QJZ4</accession>
<dbReference type="HOGENOM" id="CLU_1305475_0_0_1"/>
<dbReference type="SUPFAM" id="SSF46785">
    <property type="entry name" value="Winged helix' DNA-binding domain"/>
    <property type="match status" value="1"/>
</dbReference>
<dbReference type="SMART" id="SM00339">
    <property type="entry name" value="FH"/>
    <property type="match status" value="1"/>
</dbReference>
<dbReference type="PANTHER" id="PTHR11829:SF343">
    <property type="entry name" value="FORK-HEAD DOMAIN-CONTAINING PROTEIN"/>
    <property type="match status" value="1"/>
</dbReference>
<dbReference type="RefSeq" id="XP_003026799.1">
    <property type="nucleotide sequence ID" value="XM_003026753.1"/>
</dbReference>
<dbReference type="STRING" id="578458.D8QJZ4"/>